<reference evidence="2" key="1">
    <citation type="submission" date="2020-08" db="EMBL/GenBank/DDBJ databases">
        <title>Genome sequencing and assembly of the red palm weevil Rhynchophorus ferrugineus.</title>
        <authorList>
            <person name="Dias G.B."/>
            <person name="Bergman C.M."/>
            <person name="Manee M."/>
        </authorList>
    </citation>
    <scope>NUCLEOTIDE SEQUENCE</scope>
    <source>
        <strain evidence="2">AA-2017</strain>
        <tissue evidence="2">Whole larva</tissue>
    </source>
</reference>
<evidence type="ECO:0000313" key="2">
    <source>
        <dbReference type="EMBL" id="KAF7279118.1"/>
    </source>
</evidence>
<protein>
    <submittedName>
        <fullName evidence="2">Uncharacterized protein</fullName>
    </submittedName>
</protein>
<name>A0A834MCW6_RHYFE</name>
<organism evidence="2 3">
    <name type="scientific">Rhynchophorus ferrugineus</name>
    <name type="common">Red palm weevil</name>
    <name type="synonym">Curculio ferrugineus</name>
    <dbReference type="NCBI Taxonomy" id="354439"/>
    <lineage>
        <taxon>Eukaryota</taxon>
        <taxon>Metazoa</taxon>
        <taxon>Ecdysozoa</taxon>
        <taxon>Arthropoda</taxon>
        <taxon>Hexapoda</taxon>
        <taxon>Insecta</taxon>
        <taxon>Pterygota</taxon>
        <taxon>Neoptera</taxon>
        <taxon>Endopterygota</taxon>
        <taxon>Coleoptera</taxon>
        <taxon>Polyphaga</taxon>
        <taxon>Cucujiformia</taxon>
        <taxon>Curculionidae</taxon>
        <taxon>Dryophthorinae</taxon>
        <taxon>Rhynchophorus</taxon>
    </lineage>
</organism>
<keyword evidence="3" id="KW-1185">Reference proteome</keyword>
<evidence type="ECO:0000256" key="1">
    <source>
        <dbReference type="SAM" id="MobiDB-lite"/>
    </source>
</evidence>
<dbReference type="AlphaFoldDB" id="A0A834MCW6"/>
<accession>A0A834MCW6</accession>
<gene>
    <name evidence="2" type="ORF">GWI33_007631</name>
</gene>
<evidence type="ECO:0000313" key="3">
    <source>
        <dbReference type="Proteomes" id="UP000625711"/>
    </source>
</evidence>
<feature type="region of interest" description="Disordered" evidence="1">
    <location>
        <begin position="26"/>
        <end position="52"/>
    </location>
</feature>
<comment type="caution">
    <text evidence="2">The sequence shown here is derived from an EMBL/GenBank/DDBJ whole genome shotgun (WGS) entry which is preliminary data.</text>
</comment>
<dbReference type="Proteomes" id="UP000625711">
    <property type="component" value="Unassembled WGS sequence"/>
</dbReference>
<proteinExistence type="predicted"/>
<sequence>MKKFTKFEDTKIPFISSGCLIGHCHNSSATPRTNQESAGSPSFNKHTVQQSSTKTIFFPNRIYGKLNGRAVIVAKYSSSDEREPISLPSSAYIGNGV</sequence>
<dbReference type="EMBL" id="JAACXV010000375">
    <property type="protein sequence ID" value="KAF7279118.1"/>
    <property type="molecule type" value="Genomic_DNA"/>
</dbReference>